<proteinExistence type="predicted"/>
<dbReference type="EMBL" id="MU150232">
    <property type="protein sequence ID" value="KAF9468659.1"/>
    <property type="molecule type" value="Genomic_DNA"/>
</dbReference>
<dbReference type="PANTHER" id="PTHR40465">
    <property type="entry name" value="CHROMOSOME 1, WHOLE GENOME SHOTGUN SEQUENCE"/>
    <property type="match status" value="1"/>
</dbReference>
<keyword evidence="1" id="KW-0472">Membrane</keyword>
<feature type="transmembrane region" description="Helical" evidence="1">
    <location>
        <begin position="50"/>
        <end position="79"/>
    </location>
</feature>
<feature type="transmembrane region" description="Helical" evidence="1">
    <location>
        <begin position="16"/>
        <end position="38"/>
    </location>
</feature>
<reference evidence="3" key="1">
    <citation type="submission" date="2020-11" db="EMBL/GenBank/DDBJ databases">
        <authorList>
            <consortium name="DOE Joint Genome Institute"/>
            <person name="Ahrendt S."/>
            <person name="Riley R."/>
            <person name="Andreopoulos W."/>
            <person name="Labutti K."/>
            <person name="Pangilinan J."/>
            <person name="Ruiz-Duenas F.J."/>
            <person name="Barrasa J.M."/>
            <person name="Sanchez-Garcia M."/>
            <person name="Camarero S."/>
            <person name="Miyauchi S."/>
            <person name="Serrano A."/>
            <person name="Linde D."/>
            <person name="Babiker R."/>
            <person name="Drula E."/>
            <person name="Ayuso-Fernandez I."/>
            <person name="Pacheco R."/>
            <person name="Padilla G."/>
            <person name="Ferreira P."/>
            <person name="Barriuso J."/>
            <person name="Kellner H."/>
            <person name="Castanera R."/>
            <person name="Alfaro M."/>
            <person name="Ramirez L."/>
            <person name="Pisabarro A.G."/>
            <person name="Kuo A."/>
            <person name="Tritt A."/>
            <person name="Lipzen A."/>
            <person name="He G."/>
            <person name="Yan M."/>
            <person name="Ng V."/>
            <person name="Cullen D."/>
            <person name="Martin F."/>
            <person name="Rosso M.-N."/>
            <person name="Henrissat B."/>
            <person name="Hibbett D."/>
            <person name="Martinez A.T."/>
            <person name="Grigoriev I.V."/>
        </authorList>
    </citation>
    <scope>NUCLEOTIDE SEQUENCE</scope>
    <source>
        <strain evidence="3">CBS 247.69</strain>
    </source>
</reference>
<protein>
    <recommendedName>
        <fullName evidence="2">DUF6534 domain-containing protein</fullName>
    </recommendedName>
</protein>
<dbReference type="Pfam" id="PF20152">
    <property type="entry name" value="DUF6534"/>
    <property type="match status" value="1"/>
</dbReference>
<feature type="transmembrane region" description="Helical" evidence="1">
    <location>
        <begin position="91"/>
        <end position="114"/>
    </location>
</feature>
<dbReference type="Proteomes" id="UP000807353">
    <property type="component" value="Unassembled WGS sequence"/>
</dbReference>
<keyword evidence="1" id="KW-1133">Transmembrane helix</keyword>
<dbReference type="OrthoDB" id="3262409at2759"/>
<keyword evidence="1" id="KW-0812">Transmembrane</keyword>
<evidence type="ECO:0000313" key="3">
    <source>
        <dbReference type="EMBL" id="KAF9468659.1"/>
    </source>
</evidence>
<name>A0A9P5YHD3_9AGAR</name>
<keyword evidence="4" id="KW-1185">Reference proteome</keyword>
<dbReference type="InterPro" id="IPR045339">
    <property type="entry name" value="DUF6534"/>
</dbReference>
<organism evidence="3 4">
    <name type="scientific">Collybia nuda</name>
    <dbReference type="NCBI Taxonomy" id="64659"/>
    <lineage>
        <taxon>Eukaryota</taxon>
        <taxon>Fungi</taxon>
        <taxon>Dikarya</taxon>
        <taxon>Basidiomycota</taxon>
        <taxon>Agaricomycotina</taxon>
        <taxon>Agaricomycetes</taxon>
        <taxon>Agaricomycetidae</taxon>
        <taxon>Agaricales</taxon>
        <taxon>Tricholomatineae</taxon>
        <taxon>Clitocybaceae</taxon>
        <taxon>Collybia</taxon>
    </lineage>
</organism>
<dbReference type="AlphaFoldDB" id="A0A9P5YHD3"/>
<feature type="transmembrane region" description="Helical" evidence="1">
    <location>
        <begin position="126"/>
        <end position="152"/>
    </location>
</feature>
<sequence>MAPSPEEQVLLTAGSLFIGTFLNWGLLGTLTVQVYLYHNSKYKDAKWIKYLVGSIFIIDVVQTIFATHCIWGIVILGWGDITILTRLPWTAYTFPIMSGVVGGMVQTFFAWRIWILTNGLIGKLTAGLIVMTALGQVLSGSISAIKSAFISILDIHSLFLGFTVWLVGSLVCDLLIAGSMLVILHSSRTRFEPTGSIIDRLMIRAVHSGAITAVAALIQLILFLALRDTFLFDCPAVFLGKLYSNVLLANLNGRRKNDTTYSSVDHLSFPGNIQLSAVRVDDRIPIGERTVVMNNHGNNKSKMDSFNGMMDKRAEF</sequence>
<feature type="transmembrane region" description="Helical" evidence="1">
    <location>
        <begin position="205"/>
        <end position="226"/>
    </location>
</feature>
<evidence type="ECO:0000256" key="1">
    <source>
        <dbReference type="SAM" id="Phobius"/>
    </source>
</evidence>
<gene>
    <name evidence="3" type="ORF">BDZ94DRAFT_1317821</name>
</gene>
<feature type="transmembrane region" description="Helical" evidence="1">
    <location>
        <begin position="158"/>
        <end position="184"/>
    </location>
</feature>
<evidence type="ECO:0000259" key="2">
    <source>
        <dbReference type="Pfam" id="PF20152"/>
    </source>
</evidence>
<accession>A0A9P5YHD3</accession>
<evidence type="ECO:0000313" key="4">
    <source>
        <dbReference type="Proteomes" id="UP000807353"/>
    </source>
</evidence>
<dbReference type="PANTHER" id="PTHR40465:SF1">
    <property type="entry name" value="DUF6534 DOMAIN-CONTAINING PROTEIN"/>
    <property type="match status" value="1"/>
</dbReference>
<comment type="caution">
    <text evidence="3">The sequence shown here is derived from an EMBL/GenBank/DDBJ whole genome shotgun (WGS) entry which is preliminary data.</text>
</comment>
<feature type="domain" description="DUF6534" evidence="2">
    <location>
        <begin position="169"/>
        <end position="255"/>
    </location>
</feature>